<dbReference type="GO" id="GO:0034599">
    <property type="term" value="P:cellular response to oxidative stress"/>
    <property type="evidence" value="ECO:0007669"/>
    <property type="project" value="InterPro"/>
</dbReference>
<dbReference type="EMBL" id="HBKP01017371">
    <property type="protein sequence ID" value="CAE2228962.1"/>
    <property type="molecule type" value="Transcribed_RNA"/>
</dbReference>
<evidence type="ECO:0000256" key="7">
    <source>
        <dbReference type="ARBA" id="ARBA00022723"/>
    </source>
</evidence>
<dbReference type="PRINTS" id="PR00458">
    <property type="entry name" value="PEROXIDASE"/>
</dbReference>
<keyword evidence="6" id="KW-0349">Heme</keyword>
<keyword evidence="10" id="KW-0408">Iron</keyword>
<dbReference type="GO" id="GO:0046872">
    <property type="term" value="F:metal ion binding"/>
    <property type="evidence" value="ECO:0007669"/>
    <property type="project" value="UniProtKB-KW"/>
</dbReference>
<dbReference type="GO" id="GO:0020037">
    <property type="term" value="F:heme binding"/>
    <property type="evidence" value="ECO:0007669"/>
    <property type="project" value="InterPro"/>
</dbReference>
<evidence type="ECO:0000259" key="16">
    <source>
        <dbReference type="PROSITE" id="PS50873"/>
    </source>
</evidence>
<accession>A0A7S4IGS8</accession>
<dbReference type="PRINTS" id="PR00459">
    <property type="entry name" value="ASPEROXIDASE"/>
</dbReference>
<dbReference type="PROSITE" id="PS50873">
    <property type="entry name" value="PEROXIDASE_4"/>
    <property type="match status" value="1"/>
</dbReference>
<dbReference type="PANTHER" id="PTHR31356">
    <property type="entry name" value="THYLAKOID LUMENAL 29 KDA PROTEIN, CHLOROPLASTIC-RELATED"/>
    <property type="match status" value="1"/>
</dbReference>
<evidence type="ECO:0000256" key="9">
    <source>
        <dbReference type="ARBA" id="ARBA00023002"/>
    </source>
</evidence>
<evidence type="ECO:0000256" key="14">
    <source>
        <dbReference type="ARBA" id="ARBA00049265"/>
    </source>
</evidence>
<dbReference type="GO" id="GO:0005758">
    <property type="term" value="C:mitochondrial intermembrane space"/>
    <property type="evidence" value="ECO:0007669"/>
    <property type="project" value="UniProtKB-SubCell"/>
</dbReference>
<dbReference type="Gene3D" id="1.10.420.10">
    <property type="entry name" value="Peroxidase, domain 2"/>
    <property type="match status" value="1"/>
</dbReference>
<comment type="function">
    <text evidence="1">Destroys radicals which are normally produced within the cells and which are toxic to biological systems.</text>
</comment>
<name>A0A7S4IGS8_9EUKA</name>
<dbReference type="PANTHER" id="PTHR31356:SF58">
    <property type="entry name" value="CYTOCHROME C PEROXIDASE, MITOCHONDRIAL"/>
    <property type="match status" value="1"/>
</dbReference>
<keyword evidence="7" id="KW-0479">Metal-binding</keyword>
<dbReference type="FunFam" id="1.10.420.10:FF:000009">
    <property type="entry name" value="Ascorbate peroxidase"/>
    <property type="match status" value="1"/>
</dbReference>
<dbReference type="GO" id="GO:0005759">
    <property type="term" value="C:mitochondrial matrix"/>
    <property type="evidence" value="ECO:0007669"/>
    <property type="project" value="UniProtKB-SubCell"/>
</dbReference>
<dbReference type="InterPro" id="IPR010255">
    <property type="entry name" value="Haem_peroxidase_sf"/>
</dbReference>
<dbReference type="InterPro" id="IPR044831">
    <property type="entry name" value="Ccp1-like"/>
</dbReference>
<evidence type="ECO:0000256" key="8">
    <source>
        <dbReference type="ARBA" id="ARBA00022946"/>
    </source>
</evidence>
<sequence length="353" mass="39822">MFATARRASLILARPTSRSFQTTVRRTFNSQQANRSVKALEVEQSQVLAVHAFRNQQRSGSNYYWLWAAAAGCFFVAPMKIWHAKTANFKQVRQDIEDILDDPDYDDGSFGPVLIRLAWHSSGTYSAFDKNGGSNGANMRHAPEKDHGANAGLDVAREKLESIKKKHPEISYADLYILASIVAIEAMGGPKISFRPGRTDTKDNKLCTPDGRLPDASKGRDHIRAIFYRMGLNDEEMVALIGGGHAIGRCHTDRSGFSGPWTNSPTMFTNDFFVQLLENEWSEKKWDGPTQYEDKSGELMMLPTDLELRDDPIFRKHSEKFAEDEDYFFEVFAKAYEKLVNMGCDDILCPRAV</sequence>
<keyword evidence="15" id="KW-0472">Membrane</keyword>
<feature type="transmembrane region" description="Helical" evidence="15">
    <location>
        <begin position="63"/>
        <end position="82"/>
    </location>
</feature>
<comment type="subcellular location">
    <subcellularLocation>
        <location evidence="3">Mitochondrion intermembrane space</location>
    </subcellularLocation>
    <subcellularLocation>
        <location evidence="2">Mitochondrion matrix</location>
    </subcellularLocation>
</comment>
<evidence type="ECO:0000256" key="12">
    <source>
        <dbReference type="ARBA" id="ARBA00039063"/>
    </source>
</evidence>
<keyword evidence="9" id="KW-0560">Oxidoreductase</keyword>
<dbReference type="InterPro" id="IPR002207">
    <property type="entry name" value="Peroxidase_I"/>
</dbReference>
<dbReference type="GO" id="GO:0004130">
    <property type="term" value="F:cytochrome-c peroxidase activity"/>
    <property type="evidence" value="ECO:0007669"/>
    <property type="project" value="UniProtKB-EC"/>
</dbReference>
<comment type="similarity">
    <text evidence="4">Belongs to the peroxidase family. Cytochrome c peroxidase subfamily.</text>
</comment>
<evidence type="ECO:0000256" key="3">
    <source>
        <dbReference type="ARBA" id="ARBA00004569"/>
    </source>
</evidence>
<evidence type="ECO:0000256" key="2">
    <source>
        <dbReference type="ARBA" id="ARBA00004305"/>
    </source>
</evidence>
<evidence type="ECO:0000256" key="11">
    <source>
        <dbReference type="ARBA" id="ARBA00023128"/>
    </source>
</evidence>
<evidence type="ECO:0000256" key="6">
    <source>
        <dbReference type="ARBA" id="ARBA00022617"/>
    </source>
</evidence>
<evidence type="ECO:0000256" key="4">
    <source>
        <dbReference type="ARBA" id="ARBA00005997"/>
    </source>
</evidence>
<evidence type="ECO:0000256" key="15">
    <source>
        <dbReference type="SAM" id="Phobius"/>
    </source>
</evidence>
<evidence type="ECO:0000256" key="13">
    <source>
        <dbReference type="ARBA" id="ARBA00040313"/>
    </source>
</evidence>
<keyword evidence="15" id="KW-0812">Transmembrane</keyword>
<keyword evidence="5" id="KW-0575">Peroxidase</keyword>
<dbReference type="SUPFAM" id="SSF48113">
    <property type="entry name" value="Heme-dependent peroxidases"/>
    <property type="match status" value="1"/>
</dbReference>
<dbReference type="CDD" id="cd00691">
    <property type="entry name" value="ascorbate_peroxidase"/>
    <property type="match status" value="1"/>
</dbReference>
<dbReference type="GO" id="GO:0042744">
    <property type="term" value="P:hydrogen peroxide catabolic process"/>
    <property type="evidence" value="ECO:0007669"/>
    <property type="project" value="TreeGrafter"/>
</dbReference>
<protein>
    <recommendedName>
        <fullName evidence="13">Cytochrome c peroxidase, mitochondrial</fullName>
        <ecNumber evidence="12">1.11.1.5</ecNumber>
    </recommendedName>
</protein>
<dbReference type="Pfam" id="PF00141">
    <property type="entry name" value="peroxidase"/>
    <property type="match status" value="1"/>
</dbReference>
<feature type="domain" description="Plant heme peroxidase family profile" evidence="16">
    <location>
        <begin position="153"/>
        <end position="343"/>
    </location>
</feature>
<reference evidence="17" key="1">
    <citation type="submission" date="2021-01" db="EMBL/GenBank/DDBJ databases">
        <authorList>
            <person name="Corre E."/>
            <person name="Pelletier E."/>
            <person name="Niang G."/>
            <person name="Scheremetjew M."/>
            <person name="Finn R."/>
            <person name="Kale V."/>
            <person name="Holt S."/>
            <person name="Cochrane G."/>
            <person name="Meng A."/>
            <person name="Brown T."/>
            <person name="Cohen L."/>
        </authorList>
    </citation>
    <scope>NUCLEOTIDE SEQUENCE</scope>
    <source>
        <strain evidence="17">DIVA3 518/3/11/1/6</strain>
    </source>
</reference>
<keyword evidence="11" id="KW-0496">Mitochondrion</keyword>
<dbReference type="GO" id="GO:0000302">
    <property type="term" value="P:response to reactive oxygen species"/>
    <property type="evidence" value="ECO:0007669"/>
    <property type="project" value="TreeGrafter"/>
</dbReference>
<keyword evidence="8" id="KW-0809">Transit peptide</keyword>
<proteinExistence type="inferred from homology"/>
<dbReference type="FunFam" id="1.10.520.10:FF:000005">
    <property type="entry name" value="Cytochrome c peroxidase"/>
    <property type="match status" value="1"/>
</dbReference>
<dbReference type="InterPro" id="IPR019794">
    <property type="entry name" value="Peroxidases_AS"/>
</dbReference>
<dbReference type="PROSITE" id="PS00436">
    <property type="entry name" value="PEROXIDASE_2"/>
    <property type="match status" value="1"/>
</dbReference>
<dbReference type="EC" id="1.11.1.5" evidence="12"/>
<dbReference type="AlphaFoldDB" id="A0A7S4IGS8"/>
<evidence type="ECO:0000256" key="1">
    <source>
        <dbReference type="ARBA" id="ARBA00003917"/>
    </source>
</evidence>
<gene>
    <name evidence="17" type="ORF">VSP0166_LOCUS12318</name>
</gene>
<comment type="catalytic activity">
    <reaction evidence="14">
        <text>2 Fe(II)-[cytochrome c] + H2O2 + 2 H(+) = 2 Fe(III)-[cytochrome c] + 2 H2O</text>
        <dbReference type="Rhea" id="RHEA:16581"/>
        <dbReference type="Rhea" id="RHEA-COMP:10350"/>
        <dbReference type="Rhea" id="RHEA-COMP:14399"/>
        <dbReference type="ChEBI" id="CHEBI:15377"/>
        <dbReference type="ChEBI" id="CHEBI:15378"/>
        <dbReference type="ChEBI" id="CHEBI:16240"/>
        <dbReference type="ChEBI" id="CHEBI:29033"/>
        <dbReference type="ChEBI" id="CHEBI:29034"/>
        <dbReference type="EC" id="1.11.1.5"/>
    </reaction>
</comment>
<keyword evidence="15" id="KW-1133">Transmembrane helix</keyword>
<dbReference type="Gene3D" id="1.10.520.10">
    <property type="match status" value="1"/>
</dbReference>
<organism evidence="17">
    <name type="scientific">Vannella robusta</name>
    <dbReference type="NCBI Taxonomy" id="1487602"/>
    <lineage>
        <taxon>Eukaryota</taxon>
        <taxon>Amoebozoa</taxon>
        <taxon>Discosea</taxon>
        <taxon>Flabellinia</taxon>
        <taxon>Vannellidae</taxon>
        <taxon>Vannella</taxon>
    </lineage>
</organism>
<evidence type="ECO:0000256" key="5">
    <source>
        <dbReference type="ARBA" id="ARBA00022559"/>
    </source>
</evidence>
<evidence type="ECO:0000256" key="10">
    <source>
        <dbReference type="ARBA" id="ARBA00023004"/>
    </source>
</evidence>
<evidence type="ECO:0000313" key="17">
    <source>
        <dbReference type="EMBL" id="CAE2228962.1"/>
    </source>
</evidence>
<dbReference type="InterPro" id="IPR002016">
    <property type="entry name" value="Haem_peroxidase"/>
</dbReference>